<name>A0A9Q1BV85_HOLLE</name>
<accession>A0A9Q1BV85</accession>
<reference evidence="2" key="1">
    <citation type="submission" date="2021-10" db="EMBL/GenBank/DDBJ databases">
        <title>Tropical sea cucumber genome reveals ecological adaptation and Cuvierian tubules defense mechanism.</title>
        <authorList>
            <person name="Chen T."/>
        </authorList>
    </citation>
    <scope>NUCLEOTIDE SEQUENCE</scope>
    <source>
        <strain evidence="2">Nanhai2018</strain>
        <tissue evidence="2">Muscle</tissue>
    </source>
</reference>
<gene>
    <name evidence="2" type="ORF">HOLleu_23709</name>
</gene>
<feature type="chain" id="PRO_5040380924" evidence="1">
    <location>
        <begin position="21"/>
        <end position="310"/>
    </location>
</feature>
<dbReference type="AlphaFoldDB" id="A0A9Q1BV85"/>
<feature type="signal peptide" evidence="1">
    <location>
        <begin position="1"/>
        <end position="20"/>
    </location>
</feature>
<evidence type="ECO:0000256" key="1">
    <source>
        <dbReference type="SAM" id="SignalP"/>
    </source>
</evidence>
<keyword evidence="3" id="KW-1185">Reference proteome</keyword>
<keyword evidence="1" id="KW-0732">Signal</keyword>
<dbReference type="Proteomes" id="UP001152320">
    <property type="component" value="Chromosome 11"/>
</dbReference>
<dbReference type="OrthoDB" id="10524388at2759"/>
<sequence length="310" mass="34662">MFRRVETIILLTLCTDAAVSVKILSSVTESTFEDGRFGYFAVPKERVEAKLAELHQQKSCHGARLTVPNRLILPEILEPDQHVVAIVYGKLGAKSIEDSLPINVKAKYETKADTVHFFIPFLTGPDSYAKPTYKLALGGFVSTTKPFIHPDIVIPTEQVDLLEVRPDGVTIVDAKGVLNTTWSQPCECEVPDEIILHDFEEYVDEFTLSFRSNPDFSFCDEPGAGGDNFCKYRNITDCACEFWTHGHTKKCEAENFSVTYITGKFKELSLFIDGPQDAVLTEINEGLYGIGAQEHCMEGEWALNRDHSVI</sequence>
<evidence type="ECO:0000313" key="3">
    <source>
        <dbReference type="Proteomes" id="UP001152320"/>
    </source>
</evidence>
<protein>
    <submittedName>
        <fullName evidence="2">Uncharacterized protein</fullName>
    </submittedName>
</protein>
<proteinExistence type="predicted"/>
<evidence type="ECO:0000313" key="2">
    <source>
        <dbReference type="EMBL" id="KAJ8033461.1"/>
    </source>
</evidence>
<dbReference type="EMBL" id="JAIZAY010000011">
    <property type="protein sequence ID" value="KAJ8033461.1"/>
    <property type="molecule type" value="Genomic_DNA"/>
</dbReference>
<organism evidence="2 3">
    <name type="scientific">Holothuria leucospilota</name>
    <name type="common">Black long sea cucumber</name>
    <name type="synonym">Mertensiothuria leucospilota</name>
    <dbReference type="NCBI Taxonomy" id="206669"/>
    <lineage>
        <taxon>Eukaryota</taxon>
        <taxon>Metazoa</taxon>
        <taxon>Echinodermata</taxon>
        <taxon>Eleutherozoa</taxon>
        <taxon>Echinozoa</taxon>
        <taxon>Holothuroidea</taxon>
        <taxon>Aspidochirotacea</taxon>
        <taxon>Aspidochirotida</taxon>
        <taxon>Holothuriidae</taxon>
        <taxon>Holothuria</taxon>
    </lineage>
</organism>
<comment type="caution">
    <text evidence="2">The sequence shown here is derived from an EMBL/GenBank/DDBJ whole genome shotgun (WGS) entry which is preliminary data.</text>
</comment>